<organism evidence="1">
    <name type="scientific">marine sediment metagenome</name>
    <dbReference type="NCBI Taxonomy" id="412755"/>
    <lineage>
        <taxon>unclassified sequences</taxon>
        <taxon>metagenomes</taxon>
        <taxon>ecological metagenomes</taxon>
    </lineage>
</organism>
<dbReference type="AlphaFoldDB" id="X1FHA0"/>
<sequence>MKKEEYEKKIQDTIQEKKKKIVFKSLVKIVSEFLKMPFYDILFGMEDNIEKEENKAEQKIIIDMLS</sequence>
<gene>
    <name evidence="1" type="ORF">S03H2_06832</name>
</gene>
<comment type="caution">
    <text evidence="1">The sequence shown here is derived from an EMBL/GenBank/DDBJ whole genome shotgun (WGS) entry which is preliminary data.</text>
</comment>
<feature type="non-terminal residue" evidence="1">
    <location>
        <position position="66"/>
    </location>
</feature>
<protein>
    <submittedName>
        <fullName evidence="1">Uncharacterized protein</fullName>
    </submittedName>
</protein>
<accession>X1FHA0</accession>
<reference evidence="1" key="1">
    <citation type="journal article" date="2014" name="Front. Microbiol.">
        <title>High frequency of phylogenetically diverse reductive dehalogenase-homologous genes in deep subseafloor sedimentary metagenomes.</title>
        <authorList>
            <person name="Kawai M."/>
            <person name="Futagami T."/>
            <person name="Toyoda A."/>
            <person name="Takaki Y."/>
            <person name="Nishi S."/>
            <person name="Hori S."/>
            <person name="Arai W."/>
            <person name="Tsubouchi T."/>
            <person name="Morono Y."/>
            <person name="Uchiyama I."/>
            <person name="Ito T."/>
            <person name="Fujiyama A."/>
            <person name="Inagaki F."/>
            <person name="Takami H."/>
        </authorList>
    </citation>
    <scope>NUCLEOTIDE SEQUENCE</scope>
    <source>
        <strain evidence="1">Expedition CK06-06</strain>
    </source>
</reference>
<evidence type="ECO:0000313" key="1">
    <source>
        <dbReference type="EMBL" id="GAH20168.1"/>
    </source>
</evidence>
<proteinExistence type="predicted"/>
<name>X1FHA0_9ZZZZ</name>
<dbReference type="EMBL" id="BARU01003061">
    <property type="protein sequence ID" value="GAH20168.1"/>
    <property type="molecule type" value="Genomic_DNA"/>
</dbReference>